<dbReference type="AlphaFoldDB" id="A0A915BC88"/>
<sequence>MPLRELRAHLISEHLFACPYQPCQFVSPLFDDLERHTFTHQQSSTDEAEAEGETSRRISALLRTQASVHTVRMAKHLVLHRVEGEDRGFGCGYRNLQTILASVIYNADLRLASGLRQVPTIEELQAQIEAAWRAGFDPEGAAQLRHRLSGTRKWIGATEVAALLQYYKIRVQVVDIKLLMNRVQKQRQIVEWVWRYFTSDGPRIPLYFQHQGHSRTIIGILENSTTLSGKELLIYDPGISPLRVQDALNKSSPKELEFLRFPASALKHTQYQIVAIRGVLQDEFYEVAKEFTSFNHVAL</sequence>
<accession>A0A915BC88</accession>
<evidence type="ECO:0000256" key="2">
    <source>
        <dbReference type="ARBA" id="ARBA00022801"/>
    </source>
</evidence>
<evidence type="ECO:0000313" key="5">
    <source>
        <dbReference type="WBParaSite" id="PgR034_g029_t02"/>
    </source>
</evidence>
<keyword evidence="2" id="KW-0378">Hydrolase</keyword>
<dbReference type="GO" id="GO:0071567">
    <property type="term" value="F:deUFMylase activity"/>
    <property type="evidence" value="ECO:0007669"/>
    <property type="project" value="UniProtKB-ARBA"/>
</dbReference>
<dbReference type="InterPro" id="IPR012462">
    <property type="entry name" value="UFSP1/2_DUB_cat"/>
</dbReference>
<dbReference type="PANTHER" id="PTHR48153:SF4">
    <property type="entry name" value="UBIQUITIN CARBOXYL-TERMINAL HYDROLASE MUG105"/>
    <property type="match status" value="1"/>
</dbReference>
<evidence type="ECO:0000259" key="3">
    <source>
        <dbReference type="Pfam" id="PF07910"/>
    </source>
</evidence>
<protein>
    <submittedName>
        <fullName evidence="5">Zinc finger with UFM1-specific peptidase domain protein</fullName>
    </submittedName>
</protein>
<evidence type="ECO:0000313" key="4">
    <source>
        <dbReference type="Proteomes" id="UP000887569"/>
    </source>
</evidence>
<organism evidence="4 5">
    <name type="scientific">Parascaris univalens</name>
    <name type="common">Nematode worm</name>
    <dbReference type="NCBI Taxonomy" id="6257"/>
    <lineage>
        <taxon>Eukaryota</taxon>
        <taxon>Metazoa</taxon>
        <taxon>Ecdysozoa</taxon>
        <taxon>Nematoda</taxon>
        <taxon>Chromadorea</taxon>
        <taxon>Rhabditida</taxon>
        <taxon>Spirurina</taxon>
        <taxon>Ascaridomorpha</taxon>
        <taxon>Ascaridoidea</taxon>
        <taxon>Ascarididae</taxon>
        <taxon>Parascaris</taxon>
    </lineage>
</organism>
<keyword evidence="4" id="KW-1185">Reference proteome</keyword>
<dbReference type="WBParaSite" id="PgR034_g029_t02">
    <property type="protein sequence ID" value="PgR034_g029_t02"/>
    <property type="gene ID" value="PgR034_g029"/>
</dbReference>
<name>A0A915BC88_PARUN</name>
<dbReference type="Gene3D" id="3.90.70.130">
    <property type="match status" value="1"/>
</dbReference>
<dbReference type="Proteomes" id="UP000887569">
    <property type="component" value="Unplaced"/>
</dbReference>
<dbReference type="PANTHER" id="PTHR48153">
    <property type="entry name" value="UFM1-SPECIFIC PROTEASE 2"/>
    <property type="match status" value="1"/>
</dbReference>
<comment type="similarity">
    <text evidence="1">Belongs to the peptidase C78 family.</text>
</comment>
<dbReference type="Pfam" id="PF07910">
    <property type="entry name" value="Peptidase_C78"/>
    <property type="match status" value="1"/>
</dbReference>
<proteinExistence type="inferred from homology"/>
<reference evidence="5" key="1">
    <citation type="submission" date="2022-11" db="UniProtKB">
        <authorList>
            <consortium name="WormBaseParasite"/>
        </authorList>
    </citation>
    <scope>IDENTIFICATION</scope>
</reference>
<feature type="domain" description="UFSP1/2/DUB catalytic" evidence="3">
    <location>
        <begin position="81"/>
        <end position="274"/>
    </location>
</feature>
<evidence type="ECO:0000256" key="1">
    <source>
        <dbReference type="ARBA" id="ARBA00008552"/>
    </source>
</evidence>